<keyword evidence="8" id="KW-0812">Transmembrane</keyword>
<comment type="caution">
    <text evidence="10">The sequence shown here is derived from an EMBL/GenBank/DDBJ whole genome shotgun (WGS) entry which is preliminary data.</text>
</comment>
<feature type="compositionally biased region" description="Basic and acidic residues" evidence="7">
    <location>
        <begin position="113"/>
        <end position="127"/>
    </location>
</feature>
<keyword evidence="3" id="KW-0808">Transferase</keyword>
<dbReference type="Proteomes" id="UP000594638">
    <property type="component" value="Unassembled WGS sequence"/>
</dbReference>
<evidence type="ECO:0000256" key="3">
    <source>
        <dbReference type="ARBA" id="ARBA00022676"/>
    </source>
</evidence>
<comment type="subcellular location">
    <subcellularLocation>
        <location evidence="1">Golgi apparatus membrane</location>
        <topology evidence="1">Single-pass type II membrane protein</topology>
    </subcellularLocation>
</comment>
<feature type="domain" description="Exostosin GT47" evidence="9">
    <location>
        <begin position="208"/>
        <end position="489"/>
    </location>
</feature>
<dbReference type="GO" id="GO:0000139">
    <property type="term" value="C:Golgi membrane"/>
    <property type="evidence" value="ECO:0007669"/>
    <property type="project" value="UniProtKB-SubCell"/>
</dbReference>
<dbReference type="OrthoDB" id="1924787at2759"/>
<evidence type="ECO:0000313" key="11">
    <source>
        <dbReference type="Proteomes" id="UP000594638"/>
    </source>
</evidence>
<dbReference type="EMBL" id="CACTIH010007679">
    <property type="protein sequence ID" value="CAA3017146.1"/>
    <property type="molecule type" value="Genomic_DNA"/>
</dbReference>
<proteinExistence type="inferred from homology"/>
<keyword evidence="6" id="KW-0175">Coiled coil</keyword>
<keyword evidence="8" id="KW-0472">Membrane</keyword>
<dbReference type="InterPro" id="IPR004263">
    <property type="entry name" value="Exostosin"/>
</dbReference>
<dbReference type="InterPro" id="IPR040911">
    <property type="entry name" value="Exostosin_GT47"/>
</dbReference>
<organism evidence="10 11">
    <name type="scientific">Olea europaea subsp. europaea</name>
    <dbReference type="NCBI Taxonomy" id="158383"/>
    <lineage>
        <taxon>Eukaryota</taxon>
        <taxon>Viridiplantae</taxon>
        <taxon>Streptophyta</taxon>
        <taxon>Embryophyta</taxon>
        <taxon>Tracheophyta</taxon>
        <taxon>Spermatophyta</taxon>
        <taxon>Magnoliopsida</taxon>
        <taxon>eudicotyledons</taxon>
        <taxon>Gunneridae</taxon>
        <taxon>Pentapetalae</taxon>
        <taxon>asterids</taxon>
        <taxon>lamiids</taxon>
        <taxon>Lamiales</taxon>
        <taxon>Oleaceae</taxon>
        <taxon>Oleeae</taxon>
        <taxon>Olea</taxon>
    </lineage>
</organism>
<keyword evidence="5" id="KW-0333">Golgi apparatus</keyword>
<feature type="region of interest" description="Disordered" evidence="7">
    <location>
        <begin position="113"/>
        <end position="147"/>
    </location>
</feature>
<dbReference type="PANTHER" id="PTHR11062">
    <property type="entry name" value="EXOSTOSIN HEPARAN SULFATE GLYCOSYLTRANSFERASE -RELATED"/>
    <property type="match status" value="1"/>
</dbReference>
<feature type="coiled-coil region" evidence="6">
    <location>
        <begin position="153"/>
        <end position="180"/>
    </location>
</feature>
<dbReference type="AlphaFoldDB" id="A0A8S0UM77"/>
<gene>
    <name evidence="10" type="ORF">OLEA9_A049778</name>
</gene>
<evidence type="ECO:0000256" key="2">
    <source>
        <dbReference type="ARBA" id="ARBA00010271"/>
    </source>
</evidence>
<keyword evidence="11" id="KW-1185">Reference proteome</keyword>
<dbReference type="PANTHER" id="PTHR11062:SF207">
    <property type="entry name" value="OS07G0188700 PROTEIN"/>
    <property type="match status" value="1"/>
</dbReference>
<evidence type="ECO:0000256" key="7">
    <source>
        <dbReference type="SAM" id="MobiDB-lite"/>
    </source>
</evidence>
<sequence>MEGCKKRVCLWWKTSSSSTRLMGFVVPLIVASLLVVFGCSRSSGGLFSSDYYSSAWSSITSGGGSDSVAPTVDAGERWELRPMAGGVGEREEAHSGDYVLNQSVTPSLAVEEREITAQEQSLEKGESSKTSINGSHVLPFSNETGTQPLNSRIIKKHSNMERLEAKLQQARTAIRDSQMGNRSQDPDYIPDGPVYLNPKAFHRSYLEMEKRFKIFVYEEGEHPVFHNGPCGSIYSTEGGFIYRLEISKFRTRDPENAHIYFLPFSVASIVHFIYDRGAPDKWRPMKQTVSDYIHLVAGKYPYWNRSLGADHFMLACHDWGPELSKSVPELYSNSVRALCNANTSEGFDPSKDVSIPEINLPGGRMNGLIGGPSPSRRTILVFFAGGLHGPIRPILLEHWEHKDDEDVQIHRYLPKSVSYSEMMRKSKYCICPSGYEVASPRMVEALYTGCVPVIIKDHYVAPFSDILNWKSFVVEIPVEEIPNLKKILTGISKRQYIRMQRRGIQVRRHFEVNSPPRRYDVFHMILHSIWLRRLNVRLHGVNDF</sequence>
<name>A0A8S0UM77_OLEEU</name>
<reference evidence="10 11" key="1">
    <citation type="submission" date="2019-12" db="EMBL/GenBank/DDBJ databases">
        <authorList>
            <person name="Alioto T."/>
            <person name="Alioto T."/>
            <person name="Gomez Garrido J."/>
        </authorList>
    </citation>
    <scope>NUCLEOTIDE SEQUENCE [LARGE SCALE GENOMIC DNA]</scope>
</reference>
<feature type="transmembrane region" description="Helical" evidence="8">
    <location>
        <begin position="21"/>
        <end position="38"/>
    </location>
</feature>
<dbReference type="Pfam" id="PF03016">
    <property type="entry name" value="Exostosin_GT47"/>
    <property type="match status" value="1"/>
</dbReference>
<dbReference type="Gramene" id="OE9A049778T1">
    <property type="protein sequence ID" value="OE9A049778C1"/>
    <property type="gene ID" value="OE9A049778"/>
</dbReference>
<keyword evidence="4" id="KW-0735">Signal-anchor</keyword>
<keyword evidence="8" id="KW-1133">Transmembrane helix</keyword>
<keyword evidence="3" id="KW-0328">Glycosyltransferase</keyword>
<evidence type="ECO:0000313" key="10">
    <source>
        <dbReference type="EMBL" id="CAA3017146.1"/>
    </source>
</evidence>
<evidence type="ECO:0000256" key="6">
    <source>
        <dbReference type="SAM" id="Coils"/>
    </source>
</evidence>
<evidence type="ECO:0000256" key="5">
    <source>
        <dbReference type="ARBA" id="ARBA00023034"/>
    </source>
</evidence>
<evidence type="ECO:0000256" key="4">
    <source>
        <dbReference type="ARBA" id="ARBA00022968"/>
    </source>
</evidence>
<accession>A0A8S0UM77</accession>
<protein>
    <submittedName>
        <fullName evidence="10">Probable glycosyltransferase At5g03795</fullName>
    </submittedName>
</protein>
<comment type="similarity">
    <text evidence="2">Belongs to the glycosyltransferase 47 family.</text>
</comment>
<evidence type="ECO:0000256" key="1">
    <source>
        <dbReference type="ARBA" id="ARBA00004323"/>
    </source>
</evidence>
<evidence type="ECO:0000256" key="8">
    <source>
        <dbReference type="SAM" id="Phobius"/>
    </source>
</evidence>
<evidence type="ECO:0000259" key="9">
    <source>
        <dbReference type="Pfam" id="PF03016"/>
    </source>
</evidence>
<dbReference type="GO" id="GO:0016757">
    <property type="term" value="F:glycosyltransferase activity"/>
    <property type="evidence" value="ECO:0007669"/>
    <property type="project" value="UniProtKB-KW"/>
</dbReference>